<dbReference type="OrthoDB" id="7362854at2"/>
<organism evidence="2 3">
    <name type="scientific">Neorhizobium galegae bv. orientalis str. HAMBI 540</name>
    <dbReference type="NCBI Taxonomy" id="1028800"/>
    <lineage>
        <taxon>Bacteria</taxon>
        <taxon>Pseudomonadati</taxon>
        <taxon>Pseudomonadota</taxon>
        <taxon>Alphaproteobacteria</taxon>
        <taxon>Hyphomicrobiales</taxon>
        <taxon>Rhizobiaceae</taxon>
        <taxon>Rhizobium/Agrobacterium group</taxon>
        <taxon>Neorhizobium</taxon>
    </lineage>
</organism>
<evidence type="ECO:0000313" key="3">
    <source>
        <dbReference type="Proteomes" id="UP000028181"/>
    </source>
</evidence>
<dbReference type="Proteomes" id="UP000028181">
    <property type="component" value="Chromosome I"/>
</dbReference>
<feature type="coiled-coil region" evidence="1">
    <location>
        <begin position="7"/>
        <end position="55"/>
    </location>
</feature>
<accession>A0A068STL1</accession>
<keyword evidence="3" id="KW-1185">Reference proteome</keyword>
<evidence type="ECO:0008006" key="4">
    <source>
        <dbReference type="Google" id="ProtNLM"/>
    </source>
</evidence>
<reference evidence="3" key="1">
    <citation type="journal article" date="2014" name="BMC Genomics">
        <title>Genome sequencing of two Neorhizobium galegae strains reveals a noeT gene responsible for the unusual acetylation of the nodulation factors.</title>
        <authorList>
            <person name="Osterman J."/>
            <person name="Marsh J."/>
            <person name="Laine P.K."/>
            <person name="Zeng Z."/>
            <person name="Alatalo E."/>
            <person name="Sullivan J.T."/>
            <person name="Young J.P."/>
            <person name="Thomas-Oates J."/>
            <person name="Paulin L."/>
            <person name="Lindstrom K."/>
        </authorList>
    </citation>
    <scope>NUCLEOTIDE SEQUENCE [LARGE SCALE GENOMIC DNA]</scope>
    <source>
        <strain evidence="3">HAMBI 540</strain>
    </source>
</reference>
<dbReference type="InterPro" id="IPR038444">
    <property type="entry name" value="DUF465_sf"/>
</dbReference>
<keyword evidence="1" id="KW-0175">Coiled coil</keyword>
<proteinExistence type="predicted"/>
<dbReference type="Gene3D" id="6.10.280.50">
    <property type="match status" value="1"/>
</dbReference>
<dbReference type="InterPro" id="IPR007420">
    <property type="entry name" value="DUF465"/>
</dbReference>
<evidence type="ECO:0000313" key="2">
    <source>
        <dbReference type="EMBL" id="CDN49214.1"/>
    </source>
</evidence>
<dbReference type="KEGG" id="ngg:RG540_CH30490"/>
<dbReference type="EMBL" id="HG938353">
    <property type="protein sequence ID" value="CDN49214.1"/>
    <property type="molecule type" value="Genomic_DNA"/>
</dbReference>
<sequence>MTVQAHIASLEKKHGALEEELQAILASPSADDREIADLKRRKLRIKDQMQRIKASTRH</sequence>
<dbReference type="PATRIC" id="fig|1028800.3.peg.3091"/>
<dbReference type="eggNOG" id="COG5570">
    <property type="taxonomic scope" value="Bacteria"/>
</dbReference>
<dbReference type="RefSeq" id="WP_038544999.1">
    <property type="nucleotide sequence ID" value="NZ_HG938353.1"/>
</dbReference>
<gene>
    <name evidence="2" type="ORF">RG540_CH30490</name>
</gene>
<protein>
    <recommendedName>
        <fullName evidence="4">DUF465 domain-containing protein</fullName>
    </recommendedName>
</protein>
<name>A0A068STL1_NEOGA</name>
<dbReference type="HOGENOM" id="CLU_175516_2_2_5"/>
<dbReference type="AlphaFoldDB" id="A0A068STL1"/>
<dbReference type="GeneID" id="28378898"/>
<dbReference type="Pfam" id="PF04325">
    <property type="entry name" value="DUF465"/>
    <property type="match status" value="1"/>
</dbReference>
<evidence type="ECO:0000256" key="1">
    <source>
        <dbReference type="SAM" id="Coils"/>
    </source>
</evidence>